<evidence type="ECO:0000256" key="22">
    <source>
        <dbReference type="PROSITE-ProRule" id="PRU00146"/>
    </source>
</evidence>
<dbReference type="FunFam" id="1.10.10.10:FF:000132">
    <property type="entry name" value="Histone acetyltransferase"/>
    <property type="match status" value="1"/>
</dbReference>
<reference evidence="34" key="4">
    <citation type="journal article" date="2009" name="Science">
        <title>Lysine acetylation targets protein complexes and co-regulates major cellular functions.</title>
        <authorList>
            <person name="Choudhary C."/>
            <person name="Kumar C."/>
            <person name="Gnad F."/>
            <person name="Nielsen M.L."/>
            <person name="Rehman M."/>
            <person name="Walther T.C."/>
            <person name="Olsen J.V."/>
            <person name="Mann M."/>
        </authorList>
    </citation>
    <scope>IDENTIFICATION BY MASS SPECTROMETRY [LARGE SCALE ANALYSIS]</scope>
</reference>
<dbReference type="Gene3D" id="1.10.10.10">
    <property type="entry name" value="Winged helix-like DNA-binding domain superfamily/Winged helix DNA-binding domain"/>
    <property type="match status" value="2"/>
</dbReference>
<gene>
    <name evidence="30" type="primary">KAT6B</name>
</gene>
<evidence type="ECO:0000259" key="27">
    <source>
        <dbReference type="PROSITE" id="PS51504"/>
    </source>
</evidence>
<dbReference type="Pfam" id="PF00538">
    <property type="entry name" value="Linker_histone"/>
    <property type="match status" value="1"/>
</dbReference>
<evidence type="ECO:0000256" key="10">
    <source>
        <dbReference type="ARBA" id="ARBA00022771"/>
    </source>
</evidence>
<dbReference type="SMART" id="SM00249">
    <property type="entry name" value="PHD"/>
    <property type="match status" value="2"/>
</dbReference>
<evidence type="ECO:0000256" key="24">
    <source>
        <dbReference type="SAM" id="Coils"/>
    </source>
</evidence>
<dbReference type="SUPFAM" id="SSF57903">
    <property type="entry name" value="FYVE/PHD zinc finger"/>
    <property type="match status" value="1"/>
</dbReference>
<evidence type="ECO:0000256" key="1">
    <source>
        <dbReference type="ARBA" id="ARBA00004123"/>
    </source>
</evidence>
<dbReference type="MassIVE" id="A0A3B3ISD5"/>
<dbReference type="GO" id="GO:0004402">
    <property type="term" value="F:histone acetyltransferase activity"/>
    <property type="evidence" value="ECO:0007669"/>
    <property type="project" value="InterPro"/>
</dbReference>
<evidence type="ECO:0000256" key="15">
    <source>
        <dbReference type="ARBA" id="ARBA00023015"/>
    </source>
</evidence>
<evidence type="ECO:0000256" key="6">
    <source>
        <dbReference type="ARBA" id="ARBA00022553"/>
    </source>
</evidence>
<dbReference type="PROSITE" id="PS51726">
    <property type="entry name" value="MYST_HAT"/>
    <property type="match status" value="1"/>
</dbReference>
<dbReference type="Gene3D" id="3.30.60.60">
    <property type="entry name" value="N-acetyl transferase-like"/>
    <property type="match status" value="1"/>
</dbReference>
<dbReference type="InterPro" id="IPR048589">
    <property type="entry name" value="SAMD1-like_WH"/>
</dbReference>
<dbReference type="InterPro" id="IPR016181">
    <property type="entry name" value="Acyl_CoA_acyltransferase"/>
</dbReference>
<evidence type="ECO:0000256" key="2">
    <source>
        <dbReference type="ARBA" id="ARBA00010107"/>
    </source>
</evidence>
<evidence type="ECO:0007829" key="36">
    <source>
        <dbReference type="PubMed" id="25755297"/>
    </source>
</evidence>
<evidence type="ECO:0000256" key="12">
    <source>
        <dbReference type="ARBA" id="ARBA00022843"/>
    </source>
</evidence>
<keyword evidence="10 22" id="KW-0863">Zinc-finger</keyword>
<dbReference type="AlphaFoldDB" id="A0A3B3ISD5"/>
<dbReference type="GO" id="GO:0005634">
    <property type="term" value="C:nucleus"/>
    <property type="evidence" value="ECO:0007669"/>
    <property type="project" value="UniProtKB-SubCell"/>
</dbReference>
<dbReference type="Bgee" id="ENSG00000156650">
    <property type="expression patterns" value="Expressed in cortical plate and 112 other cell types or tissues"/>
</dbReference>
<keyword evidence="11" id="KW-0862">Zinc</keyword>
<evidence type="ECO:0000256" key="4">
    <source>
        <dbReference type="ARBA" id="ARBA00022491"/>
    </source>
</evidence>
<feature type="domain" description="PHD-type" evidence="26">
    <location>
        <begin position="269"/>
        <end position="320"/>
    </location>
</feature>
<dbReference type="InterPro" id="IPR005818">
    <property type="entry name" value="Histone_H1/H5_H15"/>
</dbReference>
<keyword evidence="4" id="KW-0678">Repressor</keyword>
<dbReference type="VEuPathDB" id="HostDB:ENSG00000156650"/>
<dbReference type="ChiTaRS" id="KAT6B">
    <property type="organism name" value="human"/>
</dbReference>
<sequence>MVKLANPLYTEWILEAIQKIKKQKQRPSEERICHAVSTSHGLDKKTVSEQLELSVQDGSVLKVTNKGLASYKDPDNPGRFSSVKPGTFPKSAKGSRGSCNDLRNVDWNKLLRRAIEGLEEPNGSSLKNIEKYLRSQSDLTSTTNNPAFQQRLRLGAKRAVNNGRLLKDGPQYRVNYGSLDGKGAPQYPSAFPSSLPPVSLLPHEKDQPRADPIPICSFCLGTKESNREKKPEELLSCADCGSSGHPSCLKFCPELTTNVKALRWQCIECKTCSACRVQGRNADNMLFCDSCDRGFHMECCDPPLSRMPKGMWICQVCRPKKKGRKLLHEKAAQIKRRYAKPIGRPKNKLKQRLLSVTSDEGSMNAFTGRGSPDTEIKINIKQESADVNVIGNKDVVTEEDLDVFKQAQELSWEKIECESGVEDCGRYPSVIEFGKYEIQTWYSSPYPQEYARLPKLYLCEFCLKYMKSKNILLRHSKKCGWFHPPANEIYRRKDLSVFEEKLCQQKYNVSCIMIMPQHQRQGFGRFLIDFSYLLSRREGQAGSPEKPLSDLGRLSYLAYWKSVILEYLYHHHERHISIKAISRATGMCPHDIATTLQHLHMIDKRDGRFVIIRREKLILSHMEKLKTCSRANELDPDSLRWTPILISNAAVSEEEREAEKEAERLMEQASCWEKEEQEILSTRANSRQSPAKVQSKNKYLHSPESRPVTGERGQLLELSKESSEEEEEEEDEE</sequence>
<evidence type="ECO:0007829" key="37">
    <source>
        <dbReference type="PubMed" id="25772364"/>
    </source>
</evidence>
<evidence type="ECO:0000256" key="25">
    <source>
        <dbReference type="SAM" id="MobiDB-lite"/>
    </source>
</evidence>
<feature type="region of interest" description="Disordered" evidence="25">
    <location>
        <begin position="676"/>
        <end position="733"/>
    </location>
</feature>
<keyword evidence="32 33" id="KW-1267">Proteomics identification</keyword>
<evidence type="ECO:0000256" key="3">
    <source>
        <dbReference type="ARBA" id="ARBA00013184"/>
    </source>
</evidence>
<dbReference type="EC" id="2.3.1.48" evidence="3"/>
<feature type="compositionally biased region" description="Acidic residues" evidence="25">
    <location>
        <begin position="723"/>
        <end position="733"/>
    </location>
</feature>
<dbReference type="SMR" id="A0A3B3ISD5"/>
<keyword evidence="15" id="KW-0805">Transcription regulation</keyword>
<reference evidence="36" key="7">
    <citation type="journal article" date="2015" name="Mol. Cell. Proteomics">
        <title>System-wide analysis of SUMOylation dynamics in response to replication stress reveals novel small ubiquitin-like modified target proteins and acceptor lysines relevant for genome stability.</title>
        <authorList>
            <person name="Xiao Z."/>
            <person name="Chang J.G."/>
            <person name="Hendriks I.A."/>
            <person name="Sigurethsson J.O."/>
            <person name="Olsen J.V."/>
            <person name="Vertegaal A.C."/>
        </authorList>
    </citation>
    <scope>IDENTIFICATION BY MASS SPECTROMETRY [LARGE SCALE ANALYSIS]</scope>
</reference>
<dbReference type="Pfam" id="PF21524">
    <property type="entry name" value="SAMD1_WH"/>
    <property type="match status" value="1"/>
</dbReference>
<dbReference type="FunFam" id="3.30.60.60:FF:000002">
    <property type="entry name" value="Histone acetyltransferase"/>
    <property type="match status" value="1"/>
</dbReference>
<dbReference type="GO" id="GO:0045892">
    <property type="term" value="P:negative regulation of DNA-templated transcription"/>
    <property type="evidence" value="ECO:0007669"/>
    <property type="project" value="UniProtKB-UniRule"/>
</dbReference>
<evidence type="ECO:0000256" key="16">
    <source>
        <dbReference type="ARBA" id="ARBA00023159"/>
    </source>
</evidence>
<name>A0A3B3ISD5_HUMAN</name>
<evidence type="ECO:0000259" key="26">
    <source>
        <dbReference type="PROSITE" id="PS50016"/>
    </source>
</evidence>
<keyword evidence="17" id="KW-0804">Transcription</keyword>
<evidence type="ECO:0000256" key="7">
    <source>
        <dbReference type="ARBA" id="ARBA00022679"/>
    </source>
</evidence>
<dbReference type="Pfam" id="PF01853">
    <property type="entry name" value="MOZ_SAS"/>
    <property type="match status" value="1"/>
</dbReference>
<dbReference type="SUPFAM" id="SSF55729">
    <property type="entry name" value="Acyl-CoA N-acyltransferases (Nat)"/>
    <property type="match status" value="1"/>
</dbReference>
<evidence type="ECO:0000256" key="23">
    <source>
        <dbReference type="PROSITE-ProRule" id="PRU01358"/>
    </source>
</evidence>
<dbReference type="FunFam" id="3.30.40.10:FF:000035">
    <property type="entry name" value="Histone acetyltransferase"/>
    <property type="match status" value="1"/>
</dbReference>
<keyword evidence="8" id="KW-0479">Metal-binding</keyword>
<dbReference type="HGNC" id="HGNC:17582">
    <property type="gene designation" value="KAT6B"/>
</dbReference>
<feature type="non-terminal residue" evidence="30">
    <location>
        <position position="733"/>
    </location>
</feature>
<dbReference type="FunFam" id="1.10.10.10:FF:000123">
    <property type="entry name" value="Histone acetyltransferase"/>
    <property type="match status" value="1"/>
</dbReference>
<dbReference type="Proteomes" id="UP000005640">
    <property type="component" value="Chromosome 10"/>
</dbReference>
<dbReference type="GO" id="GO:0003713">
    <property type="term" value="F:transcription coactivator activity"/>
    <property type="evidence" value="ECO:0007669"/>
    <property type="project" value="UniProtKB-ARBA"/>
</dbReference>
<dbReference type="GO" id="GO:0000786">
    <property type="term" value="C:nucleosome"/>
    <property type="evidence" value="ECO:0007669"/>
    <property type="project" value="InterPro"/>
</dbReference>
<dbReference type="PANTHER" id="PTHR10615:SF73">
    <property type="entry name" value="HISTONE ACETYLTRANSFERASE KAT6B"/>
    <property type="match status" value="1"/>
</dbReference>
<keyword evidence="7" id="KW-0808">Transferase</keyword>
<dbReference type="InterPro" id="IPR036390">
    <property type="entry name" value="WH_DNA-bd_sf"/>
</dbReference>
<evidence type="ECO:0000256" key="18">
    <source>
        <dbReference type="ARBA" id="ARBA00023242"/>
    </source>
</evidence>
<dbReference type="PROSITE" id="PS50016">
    <property type="entry name" value="ZF_PHD_2"/>
    <property type="match status" value="2"/>
</dbReference>
<evidence type="ECO:0000256" key="19">
    <source>
        <dbReference type="ARBA" id="ARBA00023315"/>
    </source>
</evidence>
<feature type="domain" description="SAMD1-like winged helix (WH)" evidence="29">
    <location>
        <begin position="1"/>
        <end position="77"/>
    </location>
</feature>
<evidence type="ECO:0000256" key="21">
    <source>
        <dbReference type="PIRSR" id="PIRSR602717-51"/>
    </source>
</evidence>
<comment type="catalytic activity">
    <reaction evidence="20">
        <text>L-lysyl-[protein] + acetyl-CoA = N(6)-acetyl-L-lysyl-[protein] + CoA + H(+)</text>
        <dbReference type="Rhea" id="RHEA:45948"/>
        <dbReference type="Rhea" id="RHEA-COMP:9752"/>
        <dbReference type="Rhea" id="RHEA-COMP:10731"/>
        <dbReference type="ChEBI" id="CHEBI:15378"/>
        <dbReference type="ChEBI" id="CHEBI:29969"/>
        <dbReference type="ChEBI" id="CHEBI:57287"/>
        <dbReference type="ChEBI" id="CHEBI:57288"/>
        <dbReference type="ChEBI" id="CHEBI:61930"/>
        <dbReference type="EC" id="2.3.1.48"/>
    </reaction>
</comment>
<feature type="domain" description="MYST-type HAT" evidence="28">
    <location>
        <begin position="423"/>
        <end position="643"/>
    </location>
</feature>
<evidence type="ECO:0000256" key="17">
    <source>
        <dbReference type="ARBA" id="ARBA00023163"/>
    </source>
</evidence>
<evidence type="ECO:0000313" key="31">
    <source>
        <dbReference type="Proteomes" id="UP000005640"/>
    </source>
</evidence>
<feature type="domain" description="H15" evidence="27">
    <location>
        <begin position="103"/>
        <end position="176"/>
    </location>
</feature>
<evidence type="ECO:0000256" key="11">
    <source>
        <dbReference type="ARBA" id="ARBA00022833"/>
    </source>
</evidence>
<dbReference type="PROSITE" id="PS51504">
    <property type="entry name" value="H15"/>
    <property type="match status" value="1"/>
</dbReference>
<evidence type="ECO:0000256" key="8">
    <source>
        <dbReference type="ARBA" id="ARBA00022723"/>
    </source>
</evidence>
<accession>A0A3B3ISD5</accession>
<dbReference type="ExpressionAtlas" id="A0A3B3ISD5">
    <property type="expression patterns" value="baseline and differential"/>
</dbReference>
<evidence type="ECO:0000256" key="14">
    <source>
        <dbReference type="ARBA" id="ARBA00022990"/>
    </source>
</evidence>
<evidence type="ECO:0007829" key="34">
    <source>
        <dbReference type="PubMed" id="19608861"/>
    </source>
</evidence>
<keyword evidence="14" id="KW-0007">Acetylation</keyword>
<dbReference type="InterPro" id="IPR036388">
    <property type="entry name" value="WH-like_DNA-bd_sf"/>
</dbReference>
<dbReference type="Ensembl" id="ENST00000649924.1">
    <property type="protein sequence ID" value="ENSP00000497172.1"/>
    <property type="gene ID" value="ENSG00000281813.4"/>
</dbReference>
<dbReference type="InterPro" id="IPR050603">
    <property type="entry name" value="MYST_HAT"/>
</dbReference>
<evidence type="ECO:0000256" key="5">
    <source>
        <dbReference type="ARBA" id="ARBA00022499"/>
    </source>
</evidence>
<reference evidence="30 31" key="2">
    <citation type="journal article" date="2004" name="Nature">
        <title>The DNA sequence and comparative analysis of human chromosome 10.</title>
        <authorList>
            <person name="Deloukas P."/>
            <person name="Earthrowl M.E."/>
            <person name="Grafham D.V."/>
            <person name="Rubenfield M."/>
            <person name="French L."/>
            <person name="Steward C.A."/>
            <person name="Sims S.K."/>
            <person name="Jones M.C."/>
            <person name="Searle S."/>
            <person name="Scott C."/>
            <person name="Howe K."/>
            <person name="Hunt S.E."/>
            <person name="Andrews T.D."/>
            <person name="Gilbert J.G."/>
            <person name="Swarbreck D."/>
            <person name="Ashurst J.L."/>
            <person name="Taylor A."/>
            <person name="Battles J."/>
            <person name="Bird C.P."/>
            <person name="Ainscough R."/>
            <person name="Almeida J.P."/>
            <person name="Ashwell R.I."/>
            <person name="Ambrose K.D."/>
            <person name="Babbage A.K."/>
            <person name="Bagguley C.L."/>
            <person name="Bailey J."/>
            <person name="Banerjee R."/>
            <person name="Bates K."/>
            <person name="Beasley H."/>
            <person name="Bray-Allen S."/>
            <person name="Brown A.J."/>
            <person name="Brown J.Y."/>
            <person name="Burford D.C."/>
            <person name="Burrill W."/>
            <person name="Burton J."/>
            <person name="Cahill P."/>
            <person name="Camire D."/>
            <person name="Carter N.P."/>
            <person name="Chapman J.C."/>
            <person name="Clark S.Y."/>
            <person name="Clarke G."/>
            <person name="Clee C.M."/>
            <person name="Clegg S."/>
            <person name="Corby N."/>
            <person name="Coulson A."/>
            <person name="Dhami P."/>
            <person name="Dutta I."/>
            <person name="Dunn M."/>
            <person name="Faulkner L."/>
            <person name="Frankish A."/>
            <person name="Frankland J.A."/>
            <person name="Garner P."/>
            <person name="Garnett J."/>
            <person name="Gribble S."/>
            <person name="Griffiths C."/>
            <person name="Grocock R."/>
            <person name="Gustafson E."/>
            <person name="Hammond S."/>
            <person name="Harley J.L."/>
            <person name="Hart E."/>
            <person name="Heath P.D."/>
            <person name="Ho T.P."/>
            <person name="Hopkins B."/>
            <person name="Horne J."/>
            <person name="Howden P.J."/>
            <person name="Huckle E."/>
            <person name="Hynds C."/>
            <person name="Johnson C."/>
            <person name="Johnson D."/>
            <person name="Kana A."/>
            <person name="Kay M."/>
            <person name="Kimberley A.M."/>
            <person name="Kershaw J.K."/>
            <person name="Kokkinaki M."/>
            <person name="Laird G.K."/>
            <person name="Lawlor S."/>
            <person name="Lee H.M."/>
            <person name="Leongamornlert D.A."/>
            <person name="Laird G."/>
            <person name="Lloyd C."/>
            <person name="Lloyd D.M."/>
            <person name="Loveland J."/>
            <person name="Lovell J."/>
            <person name="McLaren S."/>
            <person name="McLay K.E."/>
            <person name="McMurray A."/>
            <person name="Mashreghi-Mohammadi M."/>
            <person name="Matthews L."/>
            <person name="Milne S."/>
            <person name="Nickerson T."/>
            <person name="Nguyen M."/>
            <person name="Overton-Larty E."/>
            <person name="Palmer S.A."/>
            <person name="Pearce A.V."/>
            <person name="Peck A.I."/>
            <person name="Pelan S."/>
            <person name="Phillimore B."/>
            <person name="Porter K."/>
            <person name="Rice C.M."/>
            <person name="Rogosin A."/>
            <person name="Ross M.T."/>
            <person name="Sarafidou T."/>
            <person name="Sehra H.K."/>
            <person name="Shownkeen R."/>
            <person name="Skuce C.D."/>
            <person name="Smith M."/>
            <person name="Standring L."/>
            <person name="Sycamore N."/>
            <person name="Tester J."/>
            <person name="Thorpe A."/>
            <person name="Torcasso W."/>
            <person name="Tracey A."/>
            <person name="Tromans A."/>
            <person name="Tsolas J."/>
            <person name="Wall M."/>
            <person name="Walsh J."/>
            <person name="Wang H."/>
            <person name="Weinstock K."/>
            <person name="West A.P."/>
            <person name="Willey D.L."/>
            <person name="Whitehead S.L."/>
            <person name="Wilming L."/>
            <person name="Wray P.W."/>
            <person name="Young L."/>
            <person name="Chen Y."/>
            <person name="Lovering R.C."/>
            <person name="Moschonas N.K."/>
            <person name="Siebert R."/>
            <person name="Fechtel K."/>
            <person name="Bentley D."/>
            <person name="Durbin R."/>
            <person name="Hubbard T."/>
            <person name="Doucette-Stamm L."/>
            <person name="Beck S."/>
            <person name="Smith D.R."/>
            <person name="Rogers J."/>
        </authorList>
    </citation>
    <scope>NUCLEOTIDE SEQUENCE [LARGE SCALE GENOMIC DNA]</scope>
</reference>
<reference evidence="30" key="1">
    <citation type="journal article" date="2001" name="Nature">
        <title>Initial sequencing and analysis of the human genome.</title>
        <authorList>
            <consortium name="International Human Genome Sequencing Consortium"/>
            <person name="Lander E.S."/>
            <person name="Linton L.M."/>
            <person name="Birren B."/>
            <person name="Nusbaum C."/>
            <person name="Zody M.C."/>
            <person name="Baldwin J."/>
            <person name="Devon K."/>
            <person name="Dewar K."/>
            <person name="Doyle M."/>
            <person name="FitzHugh W."/>
            <person name="Funke R."/>
            <person name="Gage D."/>
            <person name="Harris K."/>
            <person name="Heaford A."/>
            <person name="Howland J."/>
            <person name="Kann L."/>
            <person name="Lehoczky J."/>
            <person name="LeVine R."/>
            <person name="McEwan P."/>
            <person name="McKernan K."/>
            <person name="Meldrim J."/>
            <person name="Mesirov J.P."/>
            <person name="Miranda C."/>
            <person name="Morris W."/>
            <person name="Naylor J."/>
            <person name="Raymond C."/>
            <person name="Rosetti M."/>
            <person name="Santos R."/>
            <person name="Sheridan A."/>
            <person name="Sougnez C."/>
            <person name="Stange-Thomann N."/>
            <person name="Stojanovic N."/>
            <person name="Subramanian A."/>
            <person name="Wyman D."/>
            <person name="Rogers J."/>
            <person name="Sulston J."/>
            <person name="Ainscough R."/>
            <person name="Beck S."/>
            <person name="Bentley D."/>
            <person name="Burton J."/>
            <person name="Clee C."/>
            <person name="Carter N."/>
            <person name="Coulson A."/>
            <person name="Deadman R."/>
            <person name="Deloukas P."/>
            <person name="Dunham A."/>
            <person name="Dunham I."/>
            <person name="Durbin R."/>
            <person name="French L."/>
            <person name="Grafham D."/>
            <person name="Gregory S."/>
            <person name="Hubbard T."/>
            <person name="Humphray S."/>
            <person name="Hunt A."/>
            <person name="Jones M."/>
            <person name="Lloyd C."/>
            <person name="McMurray A."/>
            <person name="Matthews L."/>
            <person name="Mercer S."/>
            <person name="Milne S."/>
            <person name="Mullikin J.C."/>
            <person name="Mungall A."/>
            <person name="Plumb R."/>
            <person name="Ross M."/>
            <person name="Shownkeen R."/>
            <person name="Sims S."/>
            <person name="Waterston R.H."/>
            <person name="Wilson R.K."/>
            <person name="Hillier L.W."/>
            <person name="McPherson J.D."/>
            <person name="Marra M.A."/>
            <person name="Mardis E.R."/>
            <person name="Fulton L.A."/>
            <person name="Chinwalla A.T."/>
            <person name="Pepin K.H."/>
            <person name="Gish W.R."/>
            <person name="Chissoe S.L."/>
            <person name="Wendl M.C."/>
            <person name="Delehaunty K.D."/>
            <person name="Miner T.L."/>
            <person name="Delehaunty A."/>
            <person name="Kramer J.B."/>
            <person name="Cook L.L."/>
            <person name="Fulton R.S."/>
            <person name="Johnson D.L."/>
            <person name="Minx P.J."/>
            <person name="Clifton S.W."/>
            <person name="Hawkins T."/>
            <person name="Branscomb E."/>
            <person name="Predki P."/>
            <person name="Richardson P."/>
            <person name="Wenning S."/>
            <person name="Slezak T."/>
            <person name="Doggett N."/>
            <person name="Cheng J.F."/>
            <person name="Olsen A."/>
            <person name="Lucas S."/>
            <person name="Elkin C."/>
            <person name="Uberbacher E."/>
            <person name="Frazier M."/>
            <person name="Gibbs R.A."/>
            <person name="Muzny D.M."/>
            <person name="Scherer S.E."/>
            <person name="Bouck J.B."/>
            <person name="Sodergren E.J."/>
            <person name="Worley K.C."/>
            <person name="Rives C.M."/>
            <person name="Gorrell J.H."/>
            <person name="Metzker M.L."/>
            <person name="Naylor S.L."/>
            <person name="Kucherlapati R.S."/>
            <person name="Nelson D.L."/>
            <person name="Weinstock G.M."/>
            <person name="Sakaki Y."/>
            <person name="Fujiyama A."/>
            <person name="Hattori M."/>
            <person name="Yada T."/>
            <person name="Toyoda A."/>
            <person name="Itoh T."/>
            <person name="Kawagoe C."/>
            <person name="Watanabe H."/>
            <person name="Totoki Y."/>
            <person name="Taylor T."/>
            <person name="Weissenbach J."/>
            <person name="Heilig R."/>
            <person name="Saurin W."/>
            <person name="Artiguenave F."/>
            <person name="Brottier P."/>
            <person name="Bruls T."/>
            <person name="Pelletier E."/>
            <person name="Robert C."/>
            <person name="Wincker P."/>
            <person name="Smith D.R."/>
            <person name="Doucette-Stamm L."/>
            <person name="Rubenfield M."/>
            <person name="Weinstock K."/>
            <person name="Lee H.M."/>
            <person name="Dubois J."/>
            <person name="Rosenthal A."/>
            <person name="Platzer M."/>
            <person name="Nyakatura G."/>
            <person name="Taudien S."/>
            <person name="Rump A."/>
            <person name="Yang H."/>
            <person name="Yu J."/>
            <person name="Wang J."/>
            <person name="Huang G."/>
            <person name="Gu J."/>
            <person name="Hood L."/>
            <person name="Rowen L."/>
            <person name="Madan A."/>
            <person name="Qin S."/>
            <person name="Davis R.W."/>
            <person name="Federspiel N.A."/>
            <person name="Abola A.P."/>
            <person name="Proctor M.J."/>
            <person name="Myers R.M."/>
            <person name="Schmutz J."/>
            <person name="Dickson M."/>
            <person name="Grimwood J."/>
            <person name="Cox D.R."/>
            <person name="Olson M.V."/>
            <person name="Kaul R."/>
            <person name="Raymond C."/>
            <person name="Shimizu N."/>
            <person name="Kawasaki K."/>
            <person name="Minoshima S."/>
            <person name="Evans G.A."/>
            <person name="Athanasiou M."/>
            <person name="Schultz R."/>
            <person name="Roe B.A."/>
            <person name="Chen F."/>
            <person name="Pan H."/>
            <person name="Ramser J."/>
            <person name="Lehrach H."/>
            <person name="Reinhardt R."/>
            <person name="McCombie W.R."/>
            <person name="de la Bastide M."/>
            <person name="Dedhia N."/>
            <person name="Blocker H."/>
            <person name="Hornischer K."/>
            <person name="Nordsiek G."/>
            <person name="Agarwala R."/>
            <person name="Aravind L."/>
            <person name="Bailey J.A."/>
            <person name="Bateman A."/>
            <person name="Batzoglou S."/>
            <person name="Birney E."/>
            <person name="Bork P."/>
            <person name="Brown D.G."/>
            <person name="Burge C.B."/>
            <person name="Cerutti L."/>
            <person name="Chen H.C."/>
            <person name="Church D."/>
            <person name="Clamp M."/>
            <person name="Copley R.R."/>
            <person name="Doerks T."/>
            <person name="Eddy S.R."/>
            <person name="Eichler E.E."/>
            <person name="Furey T.S."/>
            <person name="Galagan J."/>
            <person name="Gilbert J.G."/>
            <person name="Harmon C."/>
            <person name="Hayashizaki Y."/>
            <person name="Haussler D."/>
            <person name="Hermjakob H."/>
            <person name="Hokamp K."/>
            <person name="Jang W."/>
            <person name="Johnson L.S."/>
            <person name="Jones T.A."/>
            <person name="Kasif S."/>
            <person name="Kaspryzk A."/>
            <person name="Kennedy S."/>
            <person name="Kent W.J."/>
            <person name="Kitts P."/>
            <person name="Koonin E.V."/>
            <person name="Korf I."/>
            <person name="Kulp D."/>
            <person name="Lancet D."/>
            <person name="Lowe T.M."/>
            <person name="McLysaght A."/>
            <person name="Mikkelsen T."/>
            <person name="Moran J.V."/>
            <person name="Mulder N."/>
            <person name="Pollara V.J."/>
            <person name="Ponting C.P."/>
            <person name="Schuler G."/>
            <person name="Schultz J."/>
            <person name="Slater G."/>
            <person name="Smit A.F."/>
            <person name="Stupka E."/>
            <person name="Szustakowski J."/>
            <person name="Thierry-Mieg D."/>
            <person name="Thierry-Mieg J."/>
            <person name="Wagner L."/>
            <person name="Wallis J."/>
            <person name="Wheeler R."/>
            <person name="Williams A."/>
            <person name="Wolf Y.I."/>
            <person name="Wolfe K.H."/>
            <person name="Yang S.P."/>
            <person name="Yeh R.F."/>
            <person name="Collins F."/>
            <person name="Guyer M.S."/>
            <person name="Peterson J."/>
            <person name="Felsenfeld A."/>
            <person name="Wetterstrand K.A."/>
            <person name="Patrinos A."/>
            <person name="Morgan M.J."/>
            <person name="de Jong P."/>
            <person name="Catanese J.J."/>
            <person name="Osoegawa K."/>
            <person name="Shizuya H."/>
            <person name="Choi S."/>
            <person name="Chen Y.J."/>
        </authorList>
    </citation>
    <scope>NUCLEOTIDE SEQUENCE [LARGE SCALE GENOMIC DNA]</scope>
</reference>
<feature type="coiled-coil region" evidence="24">
    <location>
        <begin position="648"/>
        <end position="675"/>
    </location>
</feature>
<evidence type="ECO:0000256" key="9">
    <source>
        <dbReference type="ARBA" id="ARBA00022737"/>
    </source>
</evidence>
<feature type="region of interest" description="Disordered" evidence="25">
    <location>
        <begin position="72"/>
        <end position="97"/>
    </location>
</feature>
<evidence type="ECO:0007829" key="38">
    <source>
        <dbReference type="PubMed" id="28112733"/>
    </source>
</evidence>
<keyword evidence="5" id="KW-1017">Isopeptide bond</keyword>
<dbReference type="PROSITE" id="PS52014">
    <property type="entry name" value="SAMD1_WH"/>
    <property type="match status" value="1"/>
</dbReference>
<dbReference type="InterPro" id="IPR002717">
    <property type="entry name" value="HAT_MYST-type"/>
</dbReference>
<dbReference type="OrthoDB" id="787137at2759"/>
<keyword evidence="6" id="KW-0597">Phosphoprotein</keyword>
<reference evidence="35" key="5">
    <citation type="journal article" date="2013" name="J. Proteome Res.">
        <title>Toward a comprehensive characterization of a human cancer cell phosphoproteome.</title>
        <authorList>
            <person name="Zhou H."/>
            <person name="Di Palma S."/>
            <person name="Preisinger C."/>
            <person name="Peng M."/>
            <person name="Polat A.N."/>
            <person name="Heck A.J."/>
            <person name="Mohammed S."/>
        </authorList>
    </citation>
    <scope>IDENTIFICATION BY MASS SPECTROMETRY [LARGE SCALE ANALYSIS]</scope>
</reference>
<reference evidence="37" key="6">
    <citation type="journal article" date="2015" name="Cell Rep.">
        <title>SUMO-2 orchestrates chromatin modifiers in response to DNA damage.</title>
        <authorList>
            <person name="Hendriks I.A."/>
            <person name="Treffers L.W."/>
            <person name="Verlaan-de Vries M."/>
            <person name="Olsen J.V."/>
            <person name="Vertegaal A.C."/>
        </authorList>
    </citation>
    <scope>IDENTIFICATION BY MASS SPECTROMETRY [LARGE SCALE ANALYSIS]</scope>
</reference>
<dbReference type="Antibodypedia" id="1807">
    <property type="antibodies" value="78 antibodies from 22 providers"/>
</dbReference>
<keyword evidence="19" id="KW-0012">Acyltransferase</keyword>
<keyword evidence="9" id="KW-0677">Repeat</keyword>
<dbReference type="Gene3D" id="3.30.40.10">
    <property type="entry name" value="Zinc/RING finger domain, C3HC4 (zinc finger)"/>
    <property type="match status" value="1"/>
</dbReference>
<dbReference type="InterPro" id="IPR040706">
    <property type="entry name" value="Zf-MYST"/>
</dbReference>
<dbReference type="InterPro" id="IPR013083">
    <property type="entry name" value="Znf_RING/FYVE/PHD"/>
</dbReference>
<keyword evidence="31" id="KW-1185">Reference proteome</keyword>
<feature type="active site" description="Proton donor/acceptor" evidence="21">
    <location>
        <position position="545"/>
    </location>
</feature>
<dbReference type="InterPro" id="IPR011011">
    <property type="entry name" value="Znf_FYVE_PHD"/>
</dbReference>
<dbReference type="Pfam" id="PF17772">
    <property type="entry name" value="zf-MYST"/>
    <property type="match status" value="1"/>
</dbReference>
<feature type="compositionally biased region" description="Polar residues" evidence="25">
    <location>
        <begin position="679"/>
        <end position="697"/>
    </location>
</feature>
<keyword evidence="24" id="KW-0175">Coiled coil</keyword>
<comment type="similarity">
    <text evidence="2">Belongs to the MYST (SAS/MOZ) family.</text>
</comment>
<reference evidence="38" key="8">
    <citation type="journal article" date="2017" name="Nat. Struct. Mol. Biol.">
        <title>Site-specific mapping of the human SUMO proteome reveals co-modification with phosphorylation.</title>
        <authorList>
            <person name="Hendriks I.A."/>
            <person name="Lyon D."/>
            <person name="Young C."/>
            <person name="Jensen L.J."/>
            <person name="Vertegaal A.C."/>
            <person name="Nielsen M.L."/>
        </authorList>
    </citation>
    <scope>IDENTIFICATION BY MASS SPECTROMETRY [LARGE SCALE ANALYSIS]</scope>
</reference>
<evidence type="ECO:0000259" key="29">
    <source>
        <dbReference type="PROSITE" id="PS52014"/>
    </source>
</evidence>
<keyword evidence="18 23" id="KW-0539">Nucleus</keyword>
<comment type="subcellular location">
    <subcellularLocation>
        <location evidence="1">Nucleus</location>
    </subcellularLocation>
</comment>
<dbReference type="CDD" id="cd15527">
    <property type="entry name" value="PHD2_KAT6A_6B"/>
    <property type="match status" value="1"/>
</dbReference>
<dbReference type="Pfam" id="PF00628">
    <property type="entry name" value="PHD"/>
    <property type="match status" value="1"/>
</dbReference>
<dbReference type="PANTHER" id="PTHR10615">
    <property type="entry name" value="HISTONE ACETYLTRANSFERASE"/>
    <property type="match status" value="1"/>
</dbReference>
<evidence type="ECO:0007829" key="33">
    <source>
        <dbReference type="ProteomicsDB" id="A0A3B3ISD5"/>
    </source>
</evidence>
<protein>
    <recommendedName>
        <fullName evidence="3">histone acetyltransferase</fullName>
        <ecNumber evidence="3">2.3.1.48</ecNumber>
    </recommendedName>
</protein>
<organism evidence="30 31">
    <name type="scientific">Homo sapiens</name>
    <name type="common">Human</name>
    <dbReference type="NCBI Taxonomy" id="9606"/>
    <lineage>
        <taxon>Eukaryota</taxon>
        <taxon>Metazoa</taxon>
        <taxon>Chordata</taxon>
        <taxon>Craniata</taxon>
        <taxon>Vertebrata</taxon>
        <taxon>Euteleostomi</taxon>
        <taxon>Mammalia</taxon>
        <taxon>Eutheria</taxon>
        <taxon>Euarchontoglires</taxon>
        <taxon>Primates</taxon>
        <taxon>Haplorrhini</taxon>
        <taxon>Catarrhini</taxon>
        <taxon>Hominidae</taxon>
        <taxon>Homo</taxon>
    </lineage>
</organism>
<evidence type="ECO:0007829" key="32">
    <source>
        <dbReference type="PeptideAtlas" id="A0A3B3ISD5"/>
    </source>
</evidence>
<keyword evidence="16" id="KW-0010">Activator</keyword>
<evidence type="ECO:0007829" key="35">
    <source>
        <dbReference type="PubMed" id="23186163"/>
    </source>
</evidence>
<feature type="domain" description="PHD-type" evidence="26">
    <location>
        <begin position="213"/>
        <end position="272"/>
    </location>
</feature>
<dbReference type="Ensembl" id="ENST00000647666.1">
    <property type="protein sequence ID" value="ENSP00000497307.1"/>
    <property type="gene ID" value="ENSG00000156650.14"/>
</dbReference>
<dbReference type="InterPro" id="IPR001965">
    <property type="entry name" value="Znf_PHD"/>
</dbReference>
<dbReference type="GeneTree" id="ENSGT00940000157372"/>
<dbReference type="GO" id="GO:0008270">
    <property type="term" value="F:zinc ion binding"/>
    <property type="evidence" value="ECO:0007669"/>
    <property type="project" value="UniProtKB-KW"/>
</dbReference>
<dbReference type="EMBL" id="AC063962">
    <property type="status" value="NOT_ANNOTATED_CDS"/>
    <property type="molecule type" value="Genomic_DNA"/>
</dbReference>
<proteinExistence type="evidence at protein level"/>
<dbReference type="InterPro" id="IPR019787">
    <property type="entry name" value="Znf_PHD-finger"/>
</dbReference>
<dbReference type="SUPFAM" id="SSF46785">
    <property type="entry name" value="Winged helix' DNA-binding domain"/>
    <property type="match status" value="1"/>
</dbReference>
<reference evidence="30" key="9">
    <citation type="submission" date="2025-05" db="UniProtKB">
        <authorList>
            <consortium name="Ensembl"/>
        </authorList>
    </citation>
    <scope>IDENTIFICATION</scope>
</reference>
<dbReference type="OpenTargets" id="ENSG00000156650"/>
<dbReference type="Gene3D" id="3.40.630.30">
    <property type="match status" value="1"/>
</dbReference>
<evidence type="ECO:0000256" key="20">
    <source>
        <dbReference type="ARBA" id="ARBA00048017"/>
    </source>
</evidence>
<evidence type="ECO:0000313" key="30">
    <source>
        <dbReference type="Ensembl" id="ENSP00000497307.1"/>
    </source>
</evidence>
<keyword evidence="13 23" id="KW-0156">Chromatin regulator</keyword>
<dbReference type="GO" id="GO:0003677">
    <property type="term" value="F:DNA binding"/>
    <property type="evidence" value="ECO:0007669"/>
    <property type="project" value="InterPro"/>
</dbReference>
<dbReference type="GO" id="GO:0006334">
    <property type="term" value="P:nucleosome assembly"/>
    <property type="evidence" value="ECO:0007669"/>
    <property type="project" value="InterPro"/>
</dbReference>
<evidence type="ECO:0000259" key="28">
    <source>
        <dbReference type="PROSITE" id="PS51726"/>
    </source>
</evidence>
<reference evidence="30" key="3">
    <citation type="journal article" date="2004" name="Nature">
        <title>Finishing the euchromatic sequence of the human genome.</title>
        <authorList>
            <consortium name="International Human Genome Sequencing Consortium"/>
        </authorList>
    </citation>
    <scope>NUCLEOTIDE SEQUENCE [LARGE SCALE GENOMIC DNA]</scope>
</reference>
<dbReference type="EMBL" id="AC018511">
    <property type="status" value="NOT_ANNOTATED_CDS"/>
    <property type="molecule type" value="Genomic_DNA"/>
</dbReference>
<dbReference type="GO" id="GO:0070776">
    <property type="term" value="C:MOZ/MORF histone acetyltransferase complex"/>
    <property type="evidence" value="ECO:0007669"/>
    <property type="project" value="UniProtKB-ARBA"/>
</dbReference>
<dbReference type="SMART" id="SM00526">
    <property type="entry name" value="H15"/>
    <property type="match status" value="1"/>
</dbReference>
<evidence type="ECO:0000256" key="13">
    <source>
        <dbReference type="ARBA" id="ARBA00022853"/>
    </source>
</evidence>
<keyword evidence="12" id="KW-0832">Ubl conjugation</keyword>